<keyword evidence="3" id="KW-0808">Transferase</keyword>
<dbReference type="GeneID" id="301458317"/>
<dbReference type="InterPro" id="IPR006235">
    <property type="entry name" value="OAc-hSer/O-AcSer_sulfhydrylase"/>
</dbReference>
<dbReference type="GO" id="GO:0006535">
    <property type="term" value="P:cysteine biosynthetic process from serine"/>
    <property type="evidence" value="ECO:0007669"/>
    <property type="project" value="TreeGrafter"/>
</dbReference>
<dbReference type="GO" id="GO:0008483">
    <property type="term" value="F:transaminase activity"/>
    <property type="evidence" value="ECO:0007669"/>
    <property type="project" value="UniProtKB-KW"/>
</dbReference>
<dbReference type="EMBL" id="JAHWXH010000001">
    <property type="protein sequence ID" value="MDS0245701.1"/>
    <property type="molecule type" value="Genomic_DNA"/>
</dbReference>
<dbReference type="GO" id="GO:0071269">
    <property type="term" value="P:L-homocysteine biosynthetic process"/>
    <property type="evidence" value="ECO:0007669"/>
    <property type="project" value="TreeGrafter"/>
</dbReference>
<comment type="catalytic activity">
    <reaction evidence="7">
        <text>L-homocysteine + H2O = 2-oxobutanoate + hydrogen sulfide + NH4(+) + H(+)</text>
        <dbReference type="Rhea" id="RHEA:14501"/>
        <dbReference type="ChEBI" id="CHEBI:15377"/>
        <dbReference type="ChEBI" id="CHEBI:15378"/>
        <dbReference type="ChEBI" id="CHEBI:16763"/>
        <dbReference type="ChEBI" id="CHEBI:28938"/>
        <dbReference type="ChEBI" id="CHEBI:29919"/>
        <dbReference type="ChEBI" id="CHEBI:58199"/>
        <dbReference type="EC" id="4.4.1.2"/>
    </reaction>
    <physiologicalReaction direction="left-to-right" evidence="7">
        <dbReference type="Rhea" id="RHEA:14502"/>
    </physiologicalReaction>
</comment>
<accession>A0AAJ2HGG0</accession>
<dbReference type="EC" id="4.4.1.2" evidence="5"/>
<evidence type="ECO:0000256" key="6">
    <source>
        <dbReference type="ARBA" id="ARBA00047199"/>
    </source>
</evidence>
<evidence type="ECO:0000256" key="2">
    <source>
        <dbReference type="ARBA" id="ARBA00009077"/>
    </source>
</evidence>
<comment type="caution">
    <text evidence="11">The sequence shown here is derived from an EMBL/GenBank/DDBJ whole genome shotgun (WGS) entry which is preliminary data.</text>
</comment>
<dbReference type="GO" id="GO:0018826">
    <property type="term" value="F:methionine gamma-lyase activity"/>
    <property type="evidence" value="ECO:0007669"/>
    <property type="project" value="UniProtKB-EC"/>
</dbReference>
<dbReference type="GO" id="GO:0019346">
    <property type="term" value="P:transsulfuration"/>
    <property type="evidence" value="ECO:0007669"/>
    <property type="project" value="InterPro"/>
</dbReference>
<dbReference type="PIRSF" id="PIRSF001434">
    <property type="entry name" value="CGS"/>
    <property type="match status" value="1"/>
</dbReference>
<dbReference type="InterPro" id="IPR015424">
    <property type="entry name" value="PyrdxlP-dep_Trfase"/>
</dbReference>
<proteinExistence type="inferred from homology"/>
<sequence length="449" mass="47064">MAHAGFTTRQVHGARARAAEPRATPIYLTAGFRFESFDDAAALFGGADGFAYTRVGNPTVDQVERTLADLEGGTRALLVASGQAATTIALLSLVSAGGHILASTHIYEGTRGLLRDNLERFGIEVDFVDDIDDPRAWEAGIRPHTRALFAESISNAAGRVLDIAAVAAVGRRHGIALVVDSTFATPYLLRPIEHGADVVVHSASKFLAGHGSVLGGVIVDSGRFDPVSAAGRYPHLVTRGRDGRPSAVERAGGDARIAYARDDLAPRFGPTPSPLNAFLIGQGLETLSLRVERQSATALRVARWLAAQPGVERVDHPGLPEHPSHHLARRYLPDGTGSVFTVTLAGDAENGLVAARRFIEGLALITHMTHLGDVRSLALHPASTSHAHLTDAERAAVGVHPGTVRLSIGIEDVDDLIADLAGALSAEETGRVDAGQVAAGRAAAEPVPA</sequence>
<feature type="modified residue" description="N6-(pyridoxal phosphate)lysine" evidence="9">
    <location>
        <position position="205"/>
    </location>
</feature>
<evidence type="ECO:0000256" key="8">
    <source>
        <dbReference type="ARBA" id="ARBA00052699"/>
    </source>
</evidence>
<evidence type="ECO:0000256" key="10">
    <source>
        <dbReference type="RuleBase" id="RU362118"/>
    </source>
</evidence>
<dbReference type="Gene3D" id="3.40.640.10">
    <property type="entry name" value="Type I PLP-dependent aspartate aminotransferase-like (Major domain)"/>
    <property type="match status" value="1"/>
</dbReference>
<gene>
    <name evidence="11" type="ORF">KZC50_08760</name>
</gene>
<dbReference type="InterPro" id="IPR015422">
    <property type="entry name" value="PyrdxlP-dep_Trfase_small"/>
</dbReference>
<dbReference type="Proteomes" id="UP001183582">
    <property type="component" value="Unassembled WGS sequence"/>
</dbReference>
<dbReference type="SUPFAM" id="SSF53383">
    <property type="entry name" value="PLP-dependent transferases"/>
    <property type="match status" value="1"/>
</dbReference>
<dbReference type="PANTHER" id="PTHR43797">
    <property type="entry name" value="HOMOCYSTEINE/CYSTEINE SYNTHASE"/>
    <property type="match status" value="1"/>
</dbReference>
<dbReference type="FunFam" id="3.40.640.10:FF:000046">
    <property type="entry name" value="Cystathionine gamma-lyase"/>
    <property type="match status" value="1"/>
</dbReference>
<protein>
    <recommendedName>
        <fullName evidence="5">homocysteine desulfhydrase</fullName>
        <ecNumber evidence="5">4.4.1.2</ecNumber>
    </recommendedName>
    <alternativeName>
        <fullName evidence="6">Homocysteine desulfhydrase</fullName>
    </alternativeName>
</protein>
<dbReference type="PANTHER" id="PTHR43797:SF2">
    <property type="entry name" value="HOMOCYSTEINE_CYSTEINE SYNTHASE"/>
    <property type="match status" value="1"/>
</dbReference>
<evidence type="ECO:0000313" key="12">
    <source>
        <dbReference type="Proteomes" id="UP001183582"/>
    </source>
</evidence>
<dbReference type="GO" id="GO:0047982">
    <property type="term" value="F:homocysteine desulfhydrase activity"/>
    <property type="evidence" value="ECO:0007669"/>
    <property type="project" value="UniProtKB-EC"/>
</dbReference>
<keyword evidence="11" id="KW-0032">Aminotransferase</keyword>
<dbReference type="GO" id="GO:0003961">
    <property type="term" value="F:O-acetylhomoserine aminocarboxypropyltransferase activity"/>
    <property type="evidence" value="ECO:0007669"/>
    <property type="project" value="TreeGrafter"/>
</dbReference>
<dbReference type="Pfam" id="PF01053">
    <property type="entry name" value="Cys_Met_Meta_PP"/>
    <property type="match status" value="1"/>
</dbReference>
<keyword evidence="4 9" id="KW-0663">Pyridoxal phosphate</keyword>
<name>A0AAJ2HGG0_9MICO</name>
<dbReference type="AlphaFoldDB" id="A0AAJ2HGG0"/>
<dbReference type="RefSeq" id="WP_310891397.1">
    <property type="nucleotide sequence ID" value="NZ_BAAAGR010000001.1"/>
</dbReference>
<evidence type="ECO:0000256" key="4">
    <source>
        <dbReference type="ARBA" id="ARBA00022898"/>
    </source>
</evidence>
<evidence type="ECO:0000256" key="3">
    <source>
        <dbReference type="ARBA" id="ARBA00022679"/>
    </source>
</evidence>
<comment type="cofactor">
    <cofactor evidence="1 10">
        <name>pyridoxal 5'-phosphate</name>
        <dbReference type="ChEBI" id="CHEBI:597326"/>
    </cofactor>
</comment>
<dbReference type="InterPro" id="IPR000277">
    <property type="entry name" value="Cys/Met-Metab_PyrdxlP-dep_enz"/>
</dbReference>
<reference evidence="11 12" key="1">
    <citation type="submission" date="2021-06" db="EMBL/GenBank/DDBJ databases">
        <title>Genome-based taxonomic framework of Microbacterium strains isolated from marine environment, the description of four new species and reclassification of four preexisting species.</title>
        <authorList>
            <person name="Lee S.D."/>
            <person name="Kim S.-M."/>
            <person name="Byeon Y.-S."/>
            <person name="Yang H.L."/>
            <person name="Kim I.S."/>
        </authorList>
    </citation>
    <scope>NUCLEOTIDE SEQUENCE [LARGE SCALE GENOMIC DNA]</scope>
    <source>
        <strain evidence="11 12">KACC 20514</strain>
    </source>
</reference>
<comment type="catalytic activity">
    <reaction evidence="8">
        <text>L-methionine + H2O = methanethiol + 2-oxobutanoate + NH4(+)</text>
        <dbReference type="Rhea" id="RHEA:23800"/>
        <dbReference type="ChEBI" id="CHEBI:15377"/>
        <dbReference type="ChEBI" id="CHEBI:16007"/>
        <dbReference type="ChEBI" id="CHEBI:16763"/>
        <dbReference type="ChEBI" id="CHEBI:28938"/>
        <dbReference type="ChEBI" id="CHEBI:57844"/>
        <dbReference type="EC" id="4.4.1.11"/>
    </reaction>
    <physiologicalReaction direction="left-to-right" evidence="8">
        <dbReference type="Rhea" id="RHEA:23801"/>
    </physiologicalReaction>
</comment>
<evidence type="ECO:0000256" key="9">
    <source>
        <dbReference type="PIRSR" id="PIRSR001434-2"/>
    </source>
</evidence>
<dbReference type="InterPro" id="IPR015421">
    <property type="entry name" value="PyrdxlP-dep_Trfase_major"/>
</dbReference>
<comment type="similarity">
    <text evidence="2 10">Belongs to the trans-sulfuration enzymes family.</text>
</comment>
<dbReference type="GO" id="GO:0004124">
    <property type="term" value="F:cysteine synthase activity"/>
    <property type="evidence" value="ECO:0007669"/>
    <property type="project" value="TreeGrafter"/>
</dbReference>
<dbReference type="GO" id="GO:0005737">
    <property type="term" value="C:cytoplasm"/>
    <property type="evidence" value="ECO:0007669"/>
    <property type="project" value="TreeGrafter"/>
</dbReference>
<evidence type="ECO:0000256" key="1">
    <source>
        <dbReference type="ARBA" id="ARBA00001933"/>
    </source>
</evidence>
<organism evidence="11 12">
    <name type="scientific">Microbacterium aurantiacum</name>
    <dbReference type="NCBI Taxonomy" id="162393"/>
    <lineage>
        <taxon>Bacteria</taxon>
        <taxon>Bacillati</taxon>
        <taxon>Actinomycetota</taxon>
        <taxon>Actinomycetes</taxon>
        <taxon>Micrococcales</taxon>
        <taxon>Microbacteriaceae</taxon>
        <taxon>Microbacterium</taxon>
    </lineage>
</organism>
<dbReference type="Gene3D" id="3.90.1150.10">
    <property type="entry name" value="Aspartate Aminotransferase, domain 1"/>
    <property type="match status" value="1"/>
</dbReference>
<dbReference type="CDD" id="cd00614">
    <property type="entry name" value="CGS_like"/>
    <property type="match status" value="1"/>
</dbReference>
<evidence type="ECO:0000256" key="7">
    <source>
        <dbReference type="ARBA" id="ARBA00048780"/>
    </source>
</evidence>
<dbReference type="GO" id="GO:0030170">
    <property type="term" value="F:pyridoxal phosphate binding"/>
    <property type="evidence" value="ECO:0007669"/>
    <property type="project" value="InterPro"/>
</dbReference>
<evidence type="ECO:0000256" key="5">
    <source>
        <dbReference type="ARBA" id="ARBA00047175"/>
    </source>
</evidence>
<evidence type="ECO:0000313" key="11">
    <source>
        <dbReference type="EMBL" id="MDS0245701.1"/>
    </source>
</evidence>